<feature type="compositionally biased region" description="Basic and acidic residues" evidence="1">
    <location>
        <begin position="31"/>
        <end position="43"/>
    </location>
</feature>
<dbReference type="EMBL" id="CADCVM010000302">
    <property type="protein sequence ID" value="CAA9506357.1"/>
    <property type="molecule type" value="Genomic_DNA"/>
</dbReference>
<reference evidence="2" key="1">
    <citation type="submission" date="2020-02" db="EMBL/GenBank/DDBJ databases">
        <authorList>
            <person name="Meier V. D."/>
        </authorList>
    </citation>
    <scope>NUCLEOTIDE SEQUENCE</scope>
    <source>
        <strain evidence="2">AVDCRST_MAG05</strain>
    </source>
</reference>
<dbReference type="AlphaFoldDB" id="A0A6J4SVI1"/>
<name>A0A6J4SVI1_9ACTN</name>
<proteinExistence type="predicted"/>
<feature type="region of interest" description="Disordered" evidence="1">
    <location>
        <begin position="26"/>
        <end position="48"/>
    </location>
</feature>
<evidence type="ECO:0000256" key="1">
    <source>
        <dbReference type="SAM" id="MobiDB-lite"/>
    </source>
</evidence>
<accession>A0A6J4SVI1</accession>
<sequence>MRASPFHAGPSALGPSIPCVQARLRMGGAREQGEERGEEERGPADLFSEIHLGAPPFVRVMPPVYR</sequence>
<gene>
    <name evidence="2" type="ORF">AVDCRST_MAG05-2749</name>
</gene>
<organism evidence="2">
    <name type="scientific">uncultured Rubrobacteraceae bacterium</name>
    <dbReference type="NCBI Taxonomy" id="349277"/>
    <lineage>
        <taxon>Bacteria</taxon>
        <taxon>Bacillati</taxon>
        <taxon>Actinomycetota</taxon>
        <taxon>Rubrobacteria</taxon>
        <taxon>Rubrobacterales</taxon>
        <taxon>Rubrobacteraceae</taxon>
        <taxon>environmental samples</taxon>
    </lineage>
</organism>
<evidence type="ECO:0000313" key="2">
    <source>
        <dbReference type="EMBL" id="CAA9506357.1"/>
    </source>
</evidence>
<protein>
    <submittedName>
        <fullName evidence="2">Uncharacterized protein</fullName>
    </submittedName>
</protein>